<dbReference type="PRINTS" id="PR01130">
    <property type="entry name" value="DERENTRNSPRT"/>
</dbReference>
<keyword evidence="5 8" id="KW-1133">Transmembrane helix</keyword>
<dbReference type="PANTHER" id="PTHR10332">
    <property type="entry name" value="EQUILIBRATIVE NUCLEOSIDE TRANSPORTER"/>
    <property type="match status" value="1"/>
</dbReference>
<dbReference type="GO" id="GO:0005337">
    <property type="term" value="F:nucleoside transmembrane transporter activity"/>
    <property type="evidence" value="ECO:0007669"/>
    <property type="project" value="InterPro"/>
</dbReference>
<feature type="transmembrane region" description="Helical" evidence="8">
    <location>
        <begin position="341"/>
        <end position="360"/>
    </location>
</feature>
<sequence length="517" mass="56984">MSNGFYEQNVNGDVNPNITPDKQGLLNGDQAPEYTPLANSTPAKTHNAEYGSPQEKDGLLPVQLGPGWEDKKLPEDELNFKNISSSEDSSSDGEAPYDKFKLVYFILLLHGIGTLMPWNMFITAQSYFVDYKLNTTASQGTEYAANFLSYVGIAAQVPNVILNGVNLFCQCGGGSLGKRIVWSIIVVILCFILTVILAIVDSSEWPGLFFGVTMGTVVVINMANGIYQNCVYGTAAILPMKYTNAVVLGSNISGTITSLIFILSIATSPNLRTSAIYYFISAIFVLLLAFDTYFALPLLKFYRFYKKKAETSKNVSVEEGEVAISSPPPYFHIFKQTFKQMFSIFFTFFVTLTIFPAIQADVKKSDPAFFIPDEYFTPVTCFLFFNAFAVLGNLTTEWVRKPGPKYLWIAVLIRGVIAIPFFMLCNYRPATRSFPAYISGLWGDYVYMVGGILMALTSGYFSSLGMMYAPRTETLDTKHAGVAAMMSAFFLVLGIMGGVWFSLAVAKFVEGVGPGPM</sequence>
<accession>A0A8J1XGS1</accession>
<dbReference type="AlphaFoldDB" id="A0A8J1XGS1"/>
<dbReference type="GO" id="GO:0005886">
    <property type="term" value="C:plasma membrane"/>
    <property type="evidence" value="ECO:0007669"/>
    <property type="project" value="TreeGrafter"/>
</dbReference>
<feature type="compositionally biased region" description="Polar residues" evidence="7">
    <location>
        <begin position="1"/>
        <end position="20"/>
    </location>
</feature>
<evidence type="ECO:0000256" key="2">
    <source>
        <dbReference type="ARBA" id="ARBA00007965"/>
    </source>
</evidence>
<keyword evidence="4 8" id="KW-0812">Transmembrane</keyword>
<evidence type="ECO:0000256" key="4">
    <source>
        <dbReference type="ARBA" id="ARBA00022692"/>
    </source>
</evidence>
<evidence type="ECO:0000256" key="8">
    <source>
        <dbReference type="SAM" id="Phobius"/>
    </source>
</evidence>
<dbReference type="EMBL" id="CAIIXF020000005">
    <property type="protein sequence ID" value="CAH1784010.1"/>
    <property type="molecule type" value="Genomic_DNA"/>
</dbReference>
<feature type="region of interest" description="Disordered" evidence="7">
    <location>
        <begin position="1"/>
        <end position="66"/>
    </location>
</feature>
<dbReference type="OrthoDB" id="1856718at2759"/>
<comment type="similarity">
    <text evidence="2">Belongs to the SLC29A/ENT transporter (TC 2.A.57) family.</text>
</comment>
<name>A0A8J1XGS1_OWEFU</name>
<evidence type="ECO:0000256" key="3">
    <source>
        <dbReference type="ARBA" id="ARBA00022448"/>
    </source>
</evidence>
<proteinExistence type="inferred from homology"/>
<dbReference type="InterPro" id="IPR002259">
    <property type="entry name" value="Eqnu_transpt"/>
</dbReference>
<keyword evidence="6 8" id="KW-0472">Membrane</keyword>
<evidence type="ECO:0000313" key="10">
    <source>
        <dbReference type="Proteomes" id="UP000749559"/>
    </source>
</evidence>
<dbReference type="Pfam" id="PF01733">
    <property type="entry name" value="Nucleoside_tran"/>
    <property type="match status" value="1"/>
</dbReference>
<evidence type="ECO:0000256" key="7">
    <source>
        <dbReference type="SAM" id="MobiDB-lite"/>
    </source>
</evidence>
<evidence type="ECO:0000313" key="9">
    <source>
        <dbReference type="EMBL" id="CAH1784010.1"/>
    </source>
</evidence>
<protein>
    <submittedName>
        <fullName evidence="9">Uncharacterized protein</fullName>
    </submittedName>
</protein>
<feature type="transmembrane region" description="Helical" evidence="8">
    <location>
        <begin position="180"/>
        <end position="199"/>
    </location>
</feature>
<evidence type="ECO:0000256" key="1">
    <source>
        <dbReference type="ARBA" id="ARBA00004141"/>
    </source>
</evidence>
<feature type="transmembrane region" description="Helical" evidence="8">
    <location>
        <begin position="375"/>
        <end position="394"/>
    </location>
</feature>
<feature type="transmembrane region" description="Helical" evidence="8">
    <location>
        <begin position="102"/>
        <end position="127"/>
    </location>
</feature>
<feature type="transmembrane region" description="Helical" evidence="8">
    <location>
        <begin position="245"/>
        <end position="263"/>
    </location>
</feature>
<keyword evidence="10" id="KW-1185">Reference proteome</keyword>
<reference evidence="9" key="1">
    <citation type="submission" date="2022-03" db="EMBL/GenBank/DDBJ databases">
        <authorList>
            <person name="Martin C."/>
        </authorList>
    </citation>
    <scope>NUCLEOTIDE SEQUENCE</scope>
</reference>
<dbReference type="Proteomes" id="UP000749559">
    <property type="component" value="Unassembled WGS sequence"/>
</dbReference>
<feature type="transmembrane region" description="Helical" evidence="8">
    <location>
        <begin position="205"/>
        <end position="224"/>
    </location>
</feature>
<organism evidence="9 10">
    <name type="scientific">Owenia fusiformis</name>
    <name type="common">Polychaete worm</name>
    <dbReference type="NCBI Taxonomy" id="6347"/>
    <lineage>
        <taxon>Eukaryota</taxon>
        <taxon>Metazoa</taxon>
        <taxon>Spiralia</taxon>
        <taxon>Lophotrochozoa</taxon>
        <taxon>Annelida</taxon>
        <taxon>Polychaeta</taxon>
        <taxon>Sedentaria</taxon>
        <taxon>Canalipalpata</taxon>
        <taxon>Sabellida</taxon>
        <taxon>Oweniida</taxon>
        <taxon>Oweniidae</taxon>
        <taxon>Owenia</taxon>
    </lineage>
</organism>
<feature type="transmembrane region" description="Helical" evidence="8">
    <location>
        <begin position="445"/>
        <end position="468"/>
    </location>
</feature>
<dbReference type="SUPFAM" id="SSF103473">
    <property type="entry name" value="MFS general substrate transporter"/>
    <property type="match status" value="1"/>
</dbReference>
<comment type="subcellular location">
    <subcellularLocation>
        <location evidence="1">Membrane</location>
        <topology evidence="1">Multi-pass membrane protein</topology>
    </subcellularLocation>
</comment>
<evidence type="ECO:0000256" key="5">
    <source>
        <dbReference type="ARBA" id="ARBA00022989"/>
    </source>
</evidence>
<keyword evidence="3" id="KW-0813">Transport</keyword>
<feature type="transmembrane region" description="Helical" evidence="8">
    <location>
        <begin position="480"/>
        <end position="503"/>
    </location>
</feature>
<feature type="transmembrane region" description="Helical" evidence="8">
    <location>
        <begin position="147"/>
        <end position="168"/>
    </location>
</feature>
<feature type="transmembrane region" description="Helical" evidence="8">
    <location>
        <begin position="275"/>
        <end position="299"/>
    </location>
</feature>
<dbReference type="PANTHER" id="PTHR10332:SF80">
    <property type="entry name" value="EQUILIBRATIVE NUCLEOSIDE TRANSPORTER 2, ISOFORM A"/>
    <property type="match status" value="1"/>
</dbReference>
<dbReference type="PIRSF" id="PIRSF016379">
    <property type="entry name" value="ENT"/>
    <property type="match status" value="1"/>
</dbReference>
<gene>
    <name evidence="9" type="ORF">OFUS_LOCUS10277</name>
</gene>
<comment type="caution">
    <text evidence="9">The sequence shown here is derived from an EMBL/GenBank/DDBJ whole genome shotgun (WGS) entry which is preliminary data.</text>
</comment>
<feature type="transmembrane region" description="Helical" evidence="8">
    <location>
        <begin position="406"/>
        <end position="425"/>
    </location>
</feature>
<dbReference type="InterPro" id="IPR036259">
    <property type="entry name" value="MFS_trans_sf"/>
</dbReference>
<evidence type="ECO:0000256" key="6">
    <source>
        <dbReference type="ARBA" id="ARBA00023136"/>
    </source>
</evidence>